<evidence type="ECO:0000256" key="1">
    <source>
        <dbReference type="ARBA" id="ARBA00022614"/>
    </source>
</evidence>
<dbReference type="InterPro" id="IPR001611">
    <property type="entry name" value="Leu-rich_rpt"/>
</dbReference>
<sequence>MALSRADAYHASRRFNIVSVTHCCGVVDSQLSTIVSRMECLEGAINPQHSFNFSELLALTQQFRRVDRGLFIAFPKVEELYLGHNRISFIGYDSLRMPRLRSIRLNDNNIQVLGMHALRYIPQLQELDLSGNNLERFMMSDFATATSLRYLNVSRNSIRSVECDSITPMLTLEVLDLSSNNLTHLPGMELQSMEGLRSLLLGRNPIKSIGEGQAKLSSLQVATNFAWQAFELSVTGHDRNAHRNKGKRYLNPTKIHGLLEVIVLSLGFLRTVRSSSTSAYRPYSSVNASMFLNASYK</sequence>
<dbReference type="InterPro" id="IPR003591">
    <property type="entry name" value="Leu-rich_rpt_typical-subtyp"/>
</dbReference>
<dbReference type="SMART" id="SM00369">
    <property type="entry name" value="LRR_TYP"/>
    <property type="match status" value="4"/>
</dbReference>
<evidence type="ECO:0008006" key="6">
    <source>
        <dbReference type="Google" id="ProtNLM"/>
    </source>
</evidence>
<dbReference type="PROSITE" id="PS51450">
    <property type="entry name" value="LRR"/>
    <property type="match status" value="1"/>
</dbReference>
<organism evidence="4 5">
    <name type="scientific">Parelaphostrongylus tenuis</name>
    <name type="common">Meningeal worm</name>
    <dbReference type="NCBI Taxonomy" id="148309"/>
    <lineage>
        <taxon>Eukaryota</taxon>
        <taxon>Metazoa</taxon>
        <taxon>Ecdysozoa</taxon>
        <taxon>Nematoda</taxon>
        <taxon>Chromadorea</taxon>
        <taxon>Rhabditida</taxon>
        <taxon>Rhabditina</taxon>
        <taxon>Rhabditomorpha</taxon>
        <taxon>Strongyloidea</taxon>
        <taxon>Metastrongylidae</taxon>
        <taxon>Parelaphostrongylus</taxon>
    </lineage>
</organism>
<evidence type="ECO:0000256" key="3">
    <source>
        <dbReference type="ARBA" id="ARBA00022737"/>
    </source>
</evidence>
<comment type="caution">
    <text evidence="4">The sequence shown here is derived from an EMBL/GenBank/DDBJ whole genome shotgun (WGS) entry which is preliminary data.</text>
</comment>
<protein>
    <recommendedName>
        <fullName evidence="6">Leucine Rich repeat-containing domain protein</fullName>
    </recommendedName>
</protein>
<reference evidence="4" key="1">
    <citation type="submission" date="2021-06" db="EMBL/GenBank/DDBJ databases">
        <title>Parelaphostrongylus tenuis whole genome reference sequence.</title>
        <authorList>
            <person name="Garwood T.J."/>
            <person name="Larsen P.A."/>
            <person name="Fountain-Jones N.M."/>
            <person name="Garbe J.R."/>
            <person name="Macchietto M.G."/>
            <person name="Kania S.A."/>
            <person name="Gerhold R.W."/>
            <person name="Richards J.E."/>
            <person name="Wolf T.M."/>
        </authorList>
    </citation>
    <scope>NUCLEOTIDE SEQUENCE</scope>
    <source>
        <strain evidence="4">MNPRO001-30</strain>
        <tissue evidence="4">Meninges</tissue>
    </source>
</reference>
<name>A0AAD5MCS6_PARTN</name>
<dbReference type="EMBL" id="JAHQIW010000210">
    <property type="protein sequence ID" value="KAJ1346702.1"/>
    <property type="molecule type" value="Genomic_DNA"/>
</dbReference>
<evidence type="ECO:0000313" key="4">
    <source>
        <dbReference type="EMBL" id="KAJ1346702.1"/>
    </source>
</evidence>
<dbReference type="PANTHER" id="PTHR24373:SF275">
    <property type="entry name" value="TIR DOMAIN-CONTAINING PROTEIN"/>
    <property type="match status" value="1"/>
</dbReference>
<proteinExistence type="predicted"/>
<keyword evidence="3" id="KW-0677">Repeat</keyword>
<evidence type="ECO:0000313" key="5">
    <source>
        <dbReference type="Proteomes" id="UP001196413"/>
    </source>
</evidence>
<keyword evidence="1" id="KW-0433">Leucine-rich repeat</keyword>
<keyword evidence="5" id="KW-1185">Reference proteome</keyword>
<gene>
    <name evidence="4" type="ORF">KIN20_001590</name>
</gene>
<dbReference type="Proteomes" id="UP001196413">
    <property type="component" value="Unassembled WGS sequence"/>
</dbReference>
<dbReference type="SUPFAM" id="SSF52058">
    <property type="entry name" value="L domain-like"/>
    <property type="match status" value="1"/>
</dbReference>
<keyword evidence="2" id="KW-0732">Signal</keyword>
<dbReference type="AlphaFoldDB" id="A0AAD5MCS6"/>
<dbReference type="InterPro" id="IPR050328">
    <property type="entry name" value="Dev_Immune_Receptor"/>
</dbReference>
<dbReference type="Pfam" id="PF13855">
    <property type="entry name" value="LRR_8"/>
    <property type="match status" value="2"/>
</dbReference>
<accession>A0AAD5MCS6</accession>
<dbReference type="PANTHER" id="PTHR24373">
    <property type="entry name" value="SLIT RELATED LEUCINE-RICH REPEAT NEURONAL PROTEIN"/>
    <property type="match status" value="1"/>
</dbReference>
<dbReference type="PRINTS" id="PR00019">
    <property type="entry name" value="LEURICHRPT"/>
</dbReference>
<evidence type="ECO:0000256" key="2">
    <source>
        <dbReference type="ARBA" id="ARBA00022729"/>
    </source>
</evidence>
<dbReference type="InterPro" id="IPR032675">
    <property type="entry name" value="LRR_dom_sf"/>
</dbReference>
<dbReference type="Gene3D" id="3.80.10.10">
    <property type="entry name" value="Ribonuclease Inhibitor"/>
    <property type="match status" value="2"/>
</dbReference>